<proteinExistence type="predicted"/>
<dbReference type="Pfam" id="PF00005">
    <property type="entry name" value="ABC_tran"/>
    <property type="match status" value="1"/>
</dbReference>
<keyword evidence="6 7" id="KW-0472">Membrane</keyword>
<dbReference type="PROSITE" id="PS50893">
    <property type="entry name" value="ABC_TRANSPORTER_2"/>
    <property type="match status" value="1"/>
</dbReference>
<feature type="domain" description="ABC transmembrane type-1" evidence="9">
    <location>
        <begin position="22"/>
        <end position="304"/>
    </location>
</feature>
<dbReference type="Proteomes" id="UP001519307">
    <property type="component" value="Unassembled WGS sequence"/>
</dbReference>
<dbReference type="PANTHER" id="PTHR43394">
    <property type="entry name" value="ATP-DEPENDENT PERMEASE MDL1, MITOCHONDRIAL"/>
    <property type="match status" value="1"/>
</dbReference>
<dbReference type="SMART" id="SM00382">
    <property type="entry name" value="AAA"/>
    <property type="match status" value="1"/>
</dbReference>
<protein>
    <submittedName>
        <fullName evidence="10">ATP-binding cassette subfamily B protein</fullName>
    </submittedName>
</protein>
<dbReference type="CDD" id="cd03251">
    <property type="entry name" value="ABCC_MsbA"/>
    <property type="match status" value="1"/>
</dbReference>
<evidence type="ECO:0000256" key="5">
    <source>
        <dbReference type="ARBA" id="ARBA00022989"/>
    </source>
</evidence>
<dbReference type="InterPro" id="IPR011527">
    <property type="entry name" value="ABC1_TM_dom"/>
</dbReference>
<dbReference type="InterPro" id="IPR036640">
    <property type="entry name" value="ABC1_TM_sf"/>
</dbReference>
<evidence type="ECO:0000259" key="9">
    <source>
        <dbReference type="PROSITE" id="PS50929"/>
    </source>
</evidence>
<feature type="domain" description="ABC transporter" evidence="8">
    <location>
        <begin position="338"/>
        <end position="572"/>
    </location>
</feature>
<dbReference type="Gene3D" id="3.40.50.300">
    <property type="entry name" value="P-loop containing nucleotide triphosphate hydrolases"/>
    <property type="match status" value="1"/>
</dbReference>
<dbReference type="Gene3D" id="1.20.1560.10">
    <property type="entry name" value="ABC transporter type 1, transmembrane domain"/>
    <property type="match status" value="1"/>
</dbReference>
<dbReference type="SUPFAM" id="SSF90123">
    <property type="entry name" value="ABC transporter transmembrane region"/>
    <property type="match status" value="1"/>
</dbReference>
<evidence type="ECO:0000313" key="10">
    <source>
        <dbReference type="EMBL" id="MBP2032103.1"/>
    </source>
</evidence>
<dbReference type="InterPro" id="IPR003593">
    <property type="entry name" value="AAA+_ATPase"/>
</dbReference>
<comment type="caution">
    <text evidence="10">The sequence shown here is derived from an EMBL/GenBank/DDBJ whole genome shotgun (WGS) entry which is preliminary data.</text>
</comment>
<evidence type="ECO:0000256" key="3">
    <source>
        <dbReference type="ARBA" id="ARBA00022741"/>
    </source>
</evidence>
<evidence type="ECO:0000256" key="4">
    <source>
        <dbReference type="ARBA" id="ARBA00022840"/>
    </source>
</evidence>
<dbReference type="InterPro" id="IPR039421">
    <property type="entry name" value="Type_1_exporter"/>
</dbReference>
<dbReference type="InterPro" id="IPR017871">
    <property type="entry name" value="ABC_transporter-like_CS"/>
</dbReference>
<evidence type="ECO:0000256" key="1">
    <source>
        <dbReference type="ARBA" id="ARBA00004651"/>
    </source>
</evidence>
<dbReference type="PROSITE" id="PS50929">
    <property type="entry name" value="ABC_TM1F"/>
    <property type="match status" value="1"/>
</dbReference>
<dbReference type="SUPFAM" id="SSF52540">
    <property type="entry name" value="P-loop containing nucleoside triphosphate hydrolases"/>
    <property type="match status" value="1"/>
</dbReference>
<feature type="transmembrane region" description="Helical" evidence="7">
    <location>
        <begin position="147"/>
        <end position="178"/>
    </location>
</feature>
<name>A0ABS4KPX9_9CLOT</name>
<feature type="transmembrane region" description="Helical" evidence="7">
    <location>
        <begin position="278"/>
        <end position="298"/>
    </location>
</feature>
<dbReference type="PANTHER" id="PTHR43394:SF1">
    <property type="entry name" value="ATP-BINDING CASSETTE SUB-FAMILY B MEMBER 10, MITOCHONDRIAL"/>
    <property type="match status" value="1"/>
</dbReference>
<evidence type="ECO:0000313" key="11">
    <source>
        <dbReference type="Proteomes" id="UP001519307"/>
    </source>
</evidence>
<feature type="transmembrane region" description="Helical" evidence="7">
    <location>
        <begin position="53"/>
        <end position="71"/>
    </location>
</feature>
<sequence length="579" mass="66371">MKVWKKFIKYYEPYRFLFFADMFCALIVSLIDLSFPVILNFLSKYLFVRDKEYIMKMIVYIGIGLLIMYIVKYFCQYFIASWGHIMGARMENNMRRDLFDHLQMLPFSYYDENNTGEMMSKLVSDLFDISELAHHGPENIFISTLKIIGSFLILLTINVKMTLILCGVTIVMIIFSFIQNKKMQRIFMDNRKKIANVNSMVQDTLLGIRVVKSFANEKLEKRKFGKANKNYLRSKISTYMAMGRFIAGNSFFEGILYVSVVISGTIFISHGTVKPTDLAIYVLYINIFINPIDVLINFTEQFQKGYASFKRFIDVMETDPEIESRKNAEIITDVKGNIEYKNVSFSYDNENYVLKDLSINIKAGENIALVGPSGGGKTTLCSLLPRFYDVTEGSITIDGKDIRDITLESLRSFIGVVQQDVYMFSGTIKENIGYGKPEATDEEIIEAAQMANIHDYIMSLEDGYETYVGERGVKLSGGQKQRISIARVFLKNPPILILDEATSALDNESERFIQKSLEDLSKNRTTIVIAHRLSTIRNADEIIVINNEGIQERGNHEELLEKQGLYAYYYNMQFEGLGA</sequence>
<comment type="subcellular location">
    <subcellularLocation>
        <location evidence="1">Cell membrane</location>
        <topology evidence="1">Multi-pass membrane protein</topology>
    </subcellularLocation>
</comment>
<dbReference type="PROSITE" id="PS00211">
    <property type="entry name" value="ABC_TRANSPORTER_1"/>
    <property type="match status" value="1"/>
</dbReference>
<evidence type="ECO:0000256" key="7">
    <source>
        <dbReference type="SAM" id="Phobius"/>
    </source>
</evidence>
<dbReference type="InterPro" id="IPR003439">
    <property type="entry name" value="ABC_transporter-like_ATP-bd"/>
</dbReference>
<reference evidence="10 11" key="1">
    <citation type="submission" date="2021-03" db="EMBL/GenBank/DDBJ databases">
        <title>Genomic Encyclopedia of Type Strains, Phase IV (KMG-IV): sequencing the most valuable type-strain genomes for metagenomic binning, comparative biology and taxonomic classification.</title>
        <authorList>
            <person name="Goeker M."/>
        </authorList>
    </citation>
    <scope>NUCLEOTIDE SEQUENCE [LARGE SCALE GENOMIC DNA]</scope>
    <source>
        <strain evidence="10 11">DSM 28783</strain>
    </source>
</reference>
<keyword evidence="3" id="KW-0547">Nucleotide-binding</keyword>
<dbReference type="RefSeq" id="WP_209701020.1">
    <property type="nucleotide sequence ID" value="NZ_JAGGLM010000002.1"/>
</dbReference>
<dbReference type="CDD" id="cd18549">
    <property type="entry name" value="ABC_6TM_YwjA_like"/>
    <property type="match status" value="1"/>
</dbReference>
<keyword evidence="5 7" id="KW-1133">Transmembrane helix</keyword>
<keyword evidence="4 10" id="KW-0067">ATP-binding</keyword>
<organism evidence="10 11">
    <name type="scientific">Clostridium algifaecis</name>
    <dbReference type="NCBI Taxonomy" id="1472040"/>
    <lineage>
        <taxon>Bacteria</taxon>
        <taxon>Bacillati</taxon>
        <taxon>Bacillota</taxon>
        <taxon>Clostridia</taxon>
        <taxon>Eubacteriales</taxon>
        <taxon>Clostridiaceae</taxon>
        <taxon>Clostridium</taxon>
    </lineage>
</organism>
<evidence type="ECO:0000259" key="8">
    <source>
        <dbReference type="PROSITE" id="PS50893"/>
    </source>
</evidence>
<evidence type="ECO:0000256" key="2">
    <source>
        <dbReference type="ARBA" id="ARBA00022692"/>
    </source>
</evidence>
<evidence type="ECO:0000256" key="6">
    <source>
        <dbReference type="ARBA" id="ARBA00023136"/>
    </source>
</evidence>
<dbReference type="EMBL" id="JAGGLM010000002">
    <property type="protein sequence ID" value="MBP2032103.1"/>
    <property type="molecule type" value="Genomic_DNA"/>
</dbReference>
<accession>A0ABS4KPX9</accession>
<gene>
    <name evidence="10" type="ORF">J2Z42_000768</name>
</gene>
<feature type="transmembrane region" description="Helical" evidence="7">
    <location>
        <begin position="16"/>
        <end position="41"/>
    </location>
</feature>
<feature type="transmembrane region" description="Helical" evidence="7">
    <location>
        <begin position="250"/>
        <end position="272"/>
    </location>
</feature>
<keyword evidence="2 7" id="KW-0812">Transmembrane</keyword>
<dbReference type="GO" id="GO:0005524">
    <property type="term" value="F:ATP binding"/>
    <property type="evidence" value="ECO:0007669"/>
    <property type="project" value="UniProtKB-KW"/>
</dbReference>
<dbReference type="Pfam" id="PF00664">
    <property type="entry name" value="ABC_membrane"/>
    <property type="match status" value="1"/>
</dbReference>
<dbReference type="InterPro" id="IPR027417">
    <property type="entry name" value="P-loop_NTPase"/>
</dbReference>
<keyword evidence="11" id="KW-1185">Reference proteome</keyword>